<dbReference type="PANTHER" id="PTHR38664:SF1">
    <property type="entry name" value="SLR0058 PROTEIN"/>
    <property type="match status" value="1"/>
</dbReference>
<comment type="caution">
    <text evidence="2">The sequence shown here is derived from an EMBL/GenBank/DDBJ whole genome shotgun (WGS) entry which is preliminary data.</text>
</comment>
<keyword evidence="3" id="KW-1185">Reference proteome</keyword>
<dbReference type="InterPro" id="IPR008769">
    <property type="entry name" value="PhaF_PhaI"/>
</dbReference>
<sequence>MAKLKSSTRTKRASGSTTKKSSAKKSSAQAPGLQKRAEQMQRSIVDSAQQIWLAGVGAFSRAQEEGTKMFETLVKEGVTIEKSTRKYAGARAEAVRDVVEDRVGHVRGRATDTWDRLEKVFEQRVQRALNRLGVPGRDELADLNRQVESLNAELRRVNAGGKGTAAKKPVAKGPSATKAAKKTPAAKKAKAGKSPAKKAPAKKAPAKKAPARKAPSKSALPKVAKPQAPGAQDSGTSS</sequence>
<dbReference type="EMBL" id="VRTS01000003">
    <property type="protein sequence ID" value="TXK64551.1"/>
    <property type="molecule type" value="Genomic_DNA"/>
</dbReference>
<feature type="region of interest" description="Disordered" evidence="1">
    <location>
        <begin position="1"/>
        <end position="41"/>
    </location>
</feature>
<feature type="compositionally biased region" description="Low complexity" evidence="1">
    <location>
        <begin position="13"/>
        <end position="28"/>
    </location>
</feature>
<dbReference type="Pfam" id="PF05597">
    <property type="entry name" value="Phasin"/>
    <property type="match status" value="1"/>
</dbReference>
<dbReference type="AlphaFoldDB" id="A0A5C8KUF1"/>
<evidence type="ECO:0000256" key="1">
    <source>
        <dbReference type="SAM" id="MobiDB-lite"/>
    </source>
</evidence>
<reference evidence="2 3" key="1">
    <citation type="submission" date="2019-08" db="EMBL/GenBank/DDBJ databases">
        <authorList>
            <person name="Karlyshev A.V."/>
        </authorList>
    </citation>
    <scope>NUCLEOTIDE SEQUENCE [LARGE SCALE GENOMIC DNA]</scope>
    <source>
        <strain evidence="2 3">Alg18-2.2</strain>
    </source>
</reference>
<proteinExistence type="predicted"/>
<evidence type="ECO:0000313" key="3">
    <source>
        <dbReference type="Proteomes" id="UP000321248"/>
    </source>
</evidence>
<feature type="compositionally biased region" description="Basic residues" evidence="1">
    <location>
        <begin position="1"/>
        <end position="12"/>
    </location>
</feature>
<dbReference type="RefSeq" id="WP_147891362.1">
    <property type="nucleotide sequence ID" value="NZ_VRTS01000003.1"/>
</dbReference>
<accession>A0A5C8KUF1</accession>
<feature type="region of interest" description="Disordered" evidence="1">
    <location>
        <begin position="158"/>
        <end position="238"/>
    </location>
</feature>
<organism evidence="2 3">
    <name type="scientific">Alkalisalibacterium limincola</name>
    <dbReference type="NCBI Taxonomy" id="2699169"/>
    <lineage>
        <taxon>Bacteria</taxon>
        <taxon>Pseudomonadati</taxon>
        <taxon>Pseudomonadota</taxon>
        <taxon>Gammaproteobacteria</taxon>
        <taxon>Lysobacterales</taxon>
        <taxon>Lysobacteraceae</taxon>
        <taxon>Alkalisalibacterium</taxon>
    </lineage>
</organism>
<dbReference type="NCBIfam" id="TIGR01837">
    <property type="entry name" value="PHA_granule_1"/>
    <property type="match status" value="1"/>
</dbReference>
<protein>
    <submittedName>
        <fullName evidence="2">Phasin family protein</fullName>
    </submittedName>
</protein>
<dbReference type="PANTHER" id="PTHR38664">
    <property type="entry name" value="SLR0058 PROTEIN"/>
    <property type="match status" value="1"/>
</dbReference>
<gene>
    <name evidence="2" type="ORF">FU658_06665</name>
</gene>
<name>A0A5C8KUF1_9GAMM</name>
<feature type="compositionally biased region" description="Basic residues" evidence="1">
    <location>
        <begin position="179"/>
        <end position="215"/>
    </location>
</feature>
<dbReference type="Proteomes" id="UP000321248">
    <property type="component" value="Unassembled WGS sequence"/>
</dbReference>
<dbReference type="OrthoDB" id="5801582at2"/>
<evidence type="ECO:0000313" key="2">
    <source>
        <dbReference type="EMBL" id="TXK64551.1"/>
    </source>
</evidence>